<feature type="transmembrane region" description="Helical" evidence="1">
    <location>
        <begin position="9"/>
        <end position="31"/>
    </location>
</feature>
<sequence length="80" mass="8891">MFTNTATTMLIPLLIFLLNVLAALGLGYVLFKDWDDFVESCKGIFSFSYIGGSMVPTRALLWFALVISMVLSSMAFLDKL</sequence>
<dbReference type="Proteomes" id="UP000832011">
    <property type="component" value="Chromosome"/>
</dbReference>
<reference evidence="2 3" key="1">
    <citation type="journal article" date="2022" name="Res Sq">
        <title>Evolution of multicellular longitudinally dividing oral cavity symbionts (Neisseriaceae).</title>
        <authorList>
            <person name="Nyongesa S."/>
            <person name="Weber P."/>
            <person name="Bernet E."/>
            <person name="Pullido F."/>
            <person name="Nieckarz M."/>
            <person name="Delaby M."/>
            <person name="Nieves C."/>
            <person name="Viehboeck T."/>
            <person name="Krause N."/>
            <person name="Rivera-Millot A."/>
            <person name="Nakamura A."/>
            <person name="Vischer N."/>
            <person name="VanNieuwenhze M."/>
            <person name="Brun Y."/>
            <person name="Cava F."/>
            <person name="Bulgheresi S."/>
            <person name="Veyrier F."/>
        </authorList>
    </citation>
    <scope>NUCLEOTIDE SEQUENCE [LARGE SCALE GENOMIC DNA]</scope>
    <source>
        <strain evidence="2 3">SN4</strain>
    </source>
</reference>
<evidence type="ECO:0000313" key="2">
    <source>
        <dbReference type="EMBL" id="UOO87919.1"/>
    </source>
</evidence>
<keyword evidence="1" id="KW-1133">Transmembrane helix</keyword>
<keyword evidence="1" id="KW-0812">Transmembrane</keyword>
<protein>
    <submittedName>
        <fullName evidence="2">Uncharacterized protein</fullName>
    </submittedName>
</protein>
<gene>
    <name evidence="2" type="ORF">LVJ82_10485</name>
</gene>
<feature type="transmembrane region" description="Helical" evidence="1">
    <location>
        <begin position="59"/>
        <end position="77"/>
    </location>
</feature>
<evidence type="ECO:0000313" key="3">
    <source>
        <dbReference type="Proteomes" id="UP000832011"/>
    </source>
</evidence>
<name>A0ABY4DY73_9NEIS</name>
<accession>A0ABY4DY73</accession>
<organism evidence="2 3">
    <name type="scientific">Vitreoscilla massiliensis</name>
    <dbReference type="NCBI Taxonomy" id="1689272"/>
    <lineage>
        <taxon>Bacteria</taxon>
        <taxon>Pseudomonadati</taxon>
        <taxon>Pseudomonadota</taxon>
        <taxon>Betaproteobacteria</taxon>
        <taxon>Neisseriales</taxon>
        <taxon>Neisseriaceae</taxon>
        <taxon>Vitreoscilla</taxon>
    </lineage>
</organism>
<proteinExistence type="predicted"/>
<evidence type="ECO:0000256" key="1">
    <source>
        <dbReference type="SAM" id="Phobius"/>
    </source>
</evidence>
<keyword evidence="3" id="KW-1185">Reference proteome</keyword>
<dbReference type="RefSeq" id="WP_058356641.1">
    <property type="nucleotide sequence ID" value="NZ_CABKVG010000009.1"/>
</dbReference>
<keyword evidence="1" id="KW-0472">Membrane</keyword>
<dbReference type="EMBL" id="CP091511">
    <property type="protein sequence ID" value="UOO87919.1"/>
    <property type="molecule type" value="Genomic_DNA"/>
</dbReference>